<evidence type="ECO:0000256" key="1">
    <source>
        <dbReference type="SAM" id="SignalP"/>
    </source>
</evidence>
<sequence>MFAKIWTSAALVLALCMQVSAHAAVAPALGVSGTPVRGNVKRPNNANACGAGVNIANTINTSTAVAANGAGQFKATAINFNGGADGSRKFTAKVDATGTGKNFVAMTINTNGDAAPTNVGQQGLVATLPAGTKCTGGSTKNKCLVQFVSSAGFGNCVVVSQGAAAAATGNNAAAGTGKGRGKREAGTRAARALLAELEARSEEAMQVVKRGISSWLWA</sequence>
<dbReference type="AlphaFoldDB" id="A0A8H4QWN1"/>
<keyword evidence="3" id="KW-1185">Reference proteome</keyword>
<proteinExistence type="predicted"/>
<dbReference type="Proteomes" id="UP000521872">
    <property type="component" value="Unassembled WGS sequence"/>
</dbReference>
<reference evidence="2 3" key="1">
    <citation type="submission" date="2019-12" db="EMBL/GenBank/DDBJ databases">
        <authorList>
            <person name="Floudas D."/>
            <person name="Bentzer J."/>
            <person name="Ahren D."/>
            <person name="Johansson T."/>
            <person name="Persson P."/>
            <person name="Tunlid A."/>
        </authorList>
    </citation>
    <scope>NUCLEOTIDE SEQUENCE [LARGE SCALE GENOMIC DNA]</scope>
    <source>
        <strain evidence="2 3">CBS 102.39</strain>
    </source>
</reference>
<dbReference type="OrthoDB" id="3241054at2759"/>
<keyword evidence="1" id="KW-0732">Signal</keyword>
<feature type="chain" id="PRO_5034186792" evidence="1">
    <location>
        <begin position="22"/>
        <end position="218"/>
    </location>
</feature>
<protein>
    <submittedName>
        <fullName evidence="2">Uncharacterized protein</fullName>
    </submittedName>
</protein>
<dbReference type="EMBL" id="JAACJL010000018">
    <property type="protein sequence ID" value="KAF4618198.1"/>
    <property type="molecule type" value="Genomic_DNA"/>
</dbReference>
<evidence type="ECO:0000313" key="3">
    <source>
        <dbReference type="Proteomes" id="UP000521872"/>
    </source>
</evidence>
<name>A0A8H4QWN1_9AGAR</name>
<organism evidence="2 3">
    <name type="scientific">Agrocybe pediades</name>
    <dbReference type="NCBI Taxonomy" id="84607"/>
    <lineage>
        <taxon>Eukaryota</taxon>
        <taxon>Fungi</taxon>
        <taxon>Dikarya</taxon>
        <taxon>Basidiomycota</taxon>
        <taxon>Agaricomycotina</taxon>
        <taxon>Agaricomycetes</taxon>
        <taxon>Agaricomycetidae</taxon>
        <taxon>Agaricales</taxon>
        <taxon>Agaricineae</taxon>
        <taxon>Strophariaceae</taxon>
        <taxon>Agrocybe</taxon>
    </lineage>
</organism>
<comment type="caution">
    <text evidence="2">The sequence shown here is derived from an EMBL/GenBank/DDBJ whole genome shotgun (WGS) entry which is preliminary data.</text>
</comment>
<evidence type="ECO:0000313" key="2">
    <source>
        <dbReference type="EMBL" id="KAF4618198.1"/>
    </source>
</evidence>
<accession>A0A8H4QWN1</accession>
<gene>
    <name evidence="2" type="ORF">D9613_011533</name>
</gene>
<feature type="signal peptide" evidence="1">
    <location>
        <begin position="1"/>
        <end position="21"/>
    </location>
</feature>